<name>A0A9K3KNV3_9STRA</name>
<keyword evidence="3" id="KW-1185">Reference proteome</keyword>
<organism evidence="2 3">
    <name type="scientific">Nitzschia inconspicua</name>
    <dbReference type="NCBI Taxonomy" id="303405"/>
    <lineage>
        <taxon>Eukaryota</taxon>
        <taxon>Sar</taxon>
        <taxon>Stramenopiles</taxon>
        <taxon>Ochrophyta</taxon>
        <taxon>Bacillariophyta</taxon>
        <taxon>Bacillariophyceae</taxon>
        <taxon>Bacillariophycidae</taxon>
        <taxon>Bacillariales</taxon>
        <taxon>Bacillariaceae</taxon>
        <taxon>Nitzschia</taxon>
    </lineage>
</organism>
<accession>A0A9K3KNV3</accession>
<dbReference type="OrthoDB" id="45759at2759"/>
<feature type="transmembrane region" description="Helical" evidence="1">
    <location>
        <begin position="7"/>
        <end position="27"/>
    </location>
</feature>
<reference evidence="2" key="1">
    <citation type="journal article" date="2021" name="Sci. Rep.">
        <title>Diploid genomic architecture of Nitzschia inconspicua, an elite biomass production diatom.</title>
        <authorList>
            <person name="Oliver A."/>
            <person name="Podell S."/>
            <person name="Pinowska A."/>
            <person name="Traller J.C."/>
            <person name="Smith S.R."/>
            <person name="McClure R."/>
            <person name="Beliaev A."/>
            <person name="Bohutskyi P."/>
            <person name="Hill E.A."/>
            <person name="Rabines A."/>
            <person name="Zheng H."/>
            <person name="Allen L.Z."/>
            <person name="Kuo A."/>
            <person name="Grigoriev I.V."/>
            <person name="Allen A.E."/>
            <person name="Hazlebeck D."/>
            <person name="Allen E.E."/>
        </authorList>
    </citation>
    <scope>NUCLEOTIDE SEQUENCE</scope>
    <source>
        <strain evidence="2">Hildebrandi</strain>
    </source>
</reference>
<keyword evidence="1" id="KW-1133">Transmembrane helix</keyword>
<dbReference type="Proteomes" id="UP000693970">
    <property type="component" value="Unassembled WGS sequence"/>
</dbReference>
<proteinExistence type="predicted"/>
<dbReference type="AlphaFoldDB" id="A0A9K3KNV3"/>
<keyword evidence="1" id="KW-0472">Membrane</keyword>
<evidence type="ECO:0000313" key="2">
    <source>
        <dbReference type="EMBL" id="KAG7347192.1"/>
    </source>
</evidence>
<gene>
    <name evidence="2" type="ORF">IV203_006261</name>
</gene>
<comment type="caution">
    <text evidence="2">The sequence shown here is derived from an EMBL/GenBank/DDBJ whole genome shotgun (WGS) entry which is preliminary data.</text>
</comment>
<protein>
    <submittedName>
        <fullName evidence="2">Uncharacterized protein</fullName>
    </submittedName>
</protein>
<sequence length="451" mass="51635">MNWRPQLQYSIFTVLLYMGIVCETFAFQAENYFLQSFKSQQQLITSDVTGRRIRLSAYAEEKNRDEYVTNSTVTRCRSTFCLPLSSDQIKFIATSKRSTNVLGKISRTLFFWQNFNSDDKTSTGTSVTFTYDYDLMKVGYDSRSSVLNTTGIVLIHPIGVGISKWFYERLMSSLATTYYEDDFSKQNQRKNRFLVIAPDLLGSGSACNATMYKTAAHSKPVEMKKYPLFNITDWTSQIEHLMEDVEKTHVINRCVSSPMVAVHPLHYKLLQTLPSNTPAKVKKSYRVLCGLPGNIFWWYACRNEGAFIQKFSEKNLVADPNNLGEKWRLNCYTNAKMNGGRSKYSTFAFLAGTLQDGCIESLRNLNGSDVCIDVIKGGDIRQNRARSWFWQRNKPKTEEDDDAVTVRPYASFRDYVEKNGNRGQEVVIGGRISLAHEDPCGYSRAMWNFLI</sequence>
<dbReference type="EMBL" id="JAGRRH010000021">
    <property type="protein sequence ID" value="KAG7347192.1"/>
    <property type="molecule type" value="Genomic_DNA"/>
</dbReference>
<reference evidence="2" key="2">
    <citation type="submission" date="2021-04" db="EMBL/GenBank/DDBJ databases">
        <authorList>
            <person name="Podell S."/>
        </authorList>
    </citation>
    <scope>NUCLEOTIDE SEQUENCE</scope>
    <source>
        <strain evidence="2">Hildebrandi</strain>
    </source>
</reference>
<evidence type="ECO:0000313" key="3">
    <source>
        <dbReference type="Proteomes" id="UP000693970"/>
    </source>
</evidence>
<evidence type="ECO:0000256" key="1">
    <source>
        <dbReference type="SAM" id="Phobius"/>
    </source>
</evidence>
<keyword evidence="1" id="KW-0812">Transmembrane</keyword>